<dbReference type="SUPFAM" id="SSF55729">
    <property type="entry name" value="Acyl-CoA N-acyltransferases (Nat)"/>
    <property type="match status" value="1"/>
</dbReference>
<comment type="caution">
    <text evidence="2">The sequence shown here is derived from an EMBL/GenBank/DDBJ whole genome shotgun (WGS) entry which is preliminary data.</text>
</comment>
<proteinExistence type="predicted"/>
<gene>
    <name evidence="2" type="ORF">SDC9_102911</name>
</gene>
<dbReference type="InterPro" id="IPR016181">
    <property type="entry name" value="Acyl_CoA_acyltransferase"/>
</dbReference>
<dbReference type="PANTHER" id="PTHR39173:SF1">
    <property type="entry name" value="ACETYLTRANSFERASE"/>
    <property type="match status" value="1"/>
</dbReference>
<dbReference type="AlphaFoldDB" id="A0A645AS61"/>
<dbReference type="Gene3D" id="3.40.630.30">
    <property type="match status" value="1"/>
</dbReference>
<accession>A0A645AS61</accession>
<dbReference type="CDD" id="cd04301">
    <property type="entry name" value="NAT_SF"/>
    <property type="match status" value="1"/>
</dbReference>
<evidence type="ECO:0000313" key="2">
    <source>
        <dbReference type="EMBL" id="MPM56112.1"/>
    </source>
</evidence>
<evidence type="ECO:0000259" key="1">
    <source>
        <dbReference type="PROSITE" id="PS51186"/>
    </source>
</evidence>
<dbReference type="PROSITE" id="PS51186">
    <property type="entry name" value="GNAT"/>
    <property type="match status" value="1"/>
</dbReference>
<dbReference type="PANTHER" id="PTHR39173">
    <property type="entry name" value="ACETYLTRANSFERASE"/>
    <property type="match status" value="1"/>
</dbReference>
<dbReference type="GO" id="GO:0016747">
    <property type="term" value="F:acyltransferase activity, transferring groups other than amino-acyl groups"/>
    <property type="evidence" value="ECO:0007669"/>
    <property type="project" value="InterPro"/>
</dbReference>
<organism evidence="2">
    <name type="scientific">bioreactor metagenome</name>
    <dbReference type="NCBI Taxonomy" id="1076179"/>
    <lineage>
        <taxon>unclassified sequences</taxon>
        <taxon>metagenomes</taxon>
        <taxon>ecological metagenomes</taxon>
    </lineage>
</organism>
<dbReference type="EMBL" id="VSSQ01015587">
    <property type="protein sequence ID" value="MPM56112.1"/>
    <property type="molecule type" value="Genomic_DNA"/>
</dbReference>
<feature type="domain" description="N-acetyltransferase" evidence="1">
    <location>
        <begin position="2"/>
        <end position="176"/>
    </location>
</feature>
<dbReference type="Pfam" id="PF13302">
    <property type="entry name" value="Acetyltransf_3"/>
    <property type="match status" value="1"/>
</dbReference>
<name>A0A645AS61_9ZZZZ</name>
<reference evidence="2" key="1">
    <citation type="submission" date="2019-08" db="EMBL/GenBank/DDBJ databases">
        <authorList>
            <person name="Kucharzyk K."/>
            <person name="Murdoch R.W."/>
            <person name="Higgins S."/>
            <person name="Loffler F."/>
        </authorList>
    </citation>
    <scope>NUCLEOTIDE SEQUENCE</scope>
</reference>
<protein>
    <recommendedName>
        <fullName evidence="1">N-acetyltransferase domain-containing protein</fullName>
    </recommendedName>
</protein>
<dbReference type="InterPro" id="IPR000182">
    <property type="entry name" value="GNAT_dom"/>
</dbReference>
<sequence>MDTIRLIAPSMEYGEDIMRFRQELIDAADIDSFAGCGSLRNCTAIKDYLDVINKNACADTCPTGGVPSNTYLAVRFSDNRIVGIIDLRHHINHPILGLWGGHIGYTVRPSERNKGYAKEMLRLNLQNCKERNLNKVMITCRRNNLASEKTIIANGGVFEKEVAVDGEYTKRYWITL</sequence>